<reference evidence="1 2" key="1">
    <citation type="journal article" date="2019" name="Genome Biol. Evol.">
        <title>Insights into the evolution of the New World diploid cottons (Gossypium, subgenus Houzingenia) based on genome sequencing.</title>
        <authorList>
            <person name="Grover C.E."/>
            <person name="Arick M.A. 2nd"/>
            <person name="Thrash A."/>
            <person name="Conover J.L."/>
            <person name="Sanders W.S."/>
            <person name="Peterson D.G."/>
            <person name="Frelichowski J.E."/>
            <person name="Scheffler J.A."/>
            <person name="Scheffler B.E."/>
            <person name="Wendel J.F."/>
        </authorList>
    </citation>
    <scope>NUCLEOTIDE SEQUENCE [LARGE SCALE GENOMIC DNA]</scope>
    <source>
        <strain evidence="1">6</strain>
        <tissue evidence="1">Leaf</tissue>
    </source>
</reference>
<proteinExistence type="predicted"/>
<keyword evidence="2" id="KW-1185">Reference proteome</keyword>
<sequence>MERELAALSLDDEEDEIVKVQRQVELVVNENEF</sequence>
<evidence type="ECO:0000313" key="1">
    <source>
        <dbReference type="EMBL" id="MBA0844799.1"/>
    </source>
</evidence>
<name>A0A7J9KEX7_9ROSI</name>
<evidence type="ECO:0000313" key="2">
    <source>
        <dbReference type="Proteomes" id="UP000593575"/>
    </source>
</evidence>
<gene>
    <name evidence="1" type="ORF">Goarm_022545</name>
</gene>
<dbReference type="Proteomes" id="UP000593575">
    <property type="component" value="Unassembled WGS sequence"/>
</dbReference>
<organism evidence="1 2">
    <name type="scientific">Gossypium armourianum</name>
    <dbReference type="NCBI Taxonomy" id="34283"/>
    <lineage>
        <taxon>Eukaryota</taxon>
        <taxon>Viridiplantae</taxon>
        <taxon>Streptophyta</taxon>
        <taxon>Embryophyta</taxon>
        <taxon>Tracheophyta</taxon>
        <taxon>Spermatophyta</taxon>
        <taxon>Magnoliopsida</taxon>
        <taxon>eudicotyledons</taxon>
        <taxon>Gunneridae</taxon>
        <taxon>Pentapetalae</taxon>
        <taxon>rosids</taxon>
        <taxon>malvids</taxon>
        <taxon>Malvales</taxon>
        <taxon>Malvaceae</taxon>
        <taxon>Malvoideae</taxon>
        <taxon>Gossypium</taxon>
    </lineage>
</organism>
<dbReference type="EMBL" id="JABFAE010398744">
    <property type="protein sequence ID" value="MBA0844799.1"/>
    <property type="molecule type" value="Genomic_DNA"/>
</dbReference>
<accession>A0A7J9KEX7</accession>
<dbReference type="AlphaFoldDB" id="A0A7J9KEX7"/>
<protein>
    <submittedName>
        <fullName evidence="1">Uncharacterized protein</fullName>
    </submittedName>
</protein>
<comment type="caution">
    <text evidence="1">The sequence shown here is derived from an EMBL/GenBank/DDBJ whole genome shotgun (WGS) entry which is preliminary data.</text>
</comment>